<dbReference type="InterPro" id="IPR007658">
    <property type="entry name" value="DUF594"/>
</dbReference>
<feature type="transmembrane region" description="Helical" evidence="2">
    <location>
        <begin position="292"/>
        <end position="312"/>
    </location>
</feature>
<proteinExistence type="predicted"/>
<evidence type="ECO:0000256" key="2">
    <source>
        <dbReference type="SAM" id="Phobius"/>
    </source>
</evidence>
<feature type="transmembrane region" description="Helical" evidence="2">
    <location>
        <begin position="88"/>
        <end position="108"/>
    </location>
</feature>
<evidence type="ECO:0000256" key="1">
    <source>
        <dbReference type="SAM" id="MobiDB-lite"/>
    </source>
</evidence>
<feature type="transmembrane region" description="Helical" evidence="2">
    <location>
        <begin position="56"/>
        <end position="76"/>
    </location>
</feature>
<protein>
    <recommendedName>
        <fullName evidence="3">DUF4220 domain-containing protein</fullName>
    </recommendedName>
</protein>
<dbReference type="InterPro" id="IPR025315">
    <property type="entry name" value="DUF4220"/>
</dbReference>
<keyword evidence="2" id="KW-0472">Membrane</keyword>
<reference evidence="4" key="1">
    <citation type="submission" date="2024-10" db="EMBL/GenBank/DDBJ databases">
        <authorList>
            <person name="Ryan C."/>
        </authorList>
    </citation>
    <scope>NUCLEOTIDE SEQUENCE [LARGE SCALE GENOMIC DNA]</scope>
</reference>
<evidence type="ECO:0000313" key="5">
    <source>
        <dbReference type="Proteomes" id="UP001497457"/>
    </source>
</evidence>
<feature type="region of interest" description="Disordered" evidence="1">
    <location>
        <begin position="579"/>
        <end position="600"/>
    </location>
</feature>
<feature type="transmembrane region" description="Helical" evidence="2">
    <location>
        <begin position="369"/>
        <end position="389"/>
    </location>
</feature>
<dbReference type="Pfam" id="PF04578">
    <property type="entry name" value="DUF594"/>
    <property type="match status" value="1"/>
</dbReference>
<evidence type="ECO:0000259" key="3">
    <source>
        <dbReference type="Pfam" id="PF13968"/>
    </source>
</evidence>
<name>A0ABC9D8Z7_9POAL</name>
<feature type="transmembrane region" description="Helical" evidence="2">
    <location>
        <begin position="23"/>
        <end position="44"/>
    </location>
</feature>
<dbReference type="PANTHER" id="PTHR31325">
    <property type="entry name" value="OS01G0798800 PROTEIN-RELATED"/>
    <property type="match status" value="1"/>
</dbReference>
<keyword evidence="2" id="KW-0812">Transmembrane</keyword>
<sequence>MPLRNRSLRAISLADVEQLLNEWEIQCLILLSFALQVFLFLAAGIRRRSSSRVVGVLIWLAYLSADSVAIFVLGHLAVHAGGPSHQIVFLWAPFVLLHLGGQDTITAFSMQDNELWRRHLLTFAQQAALAVYDVTKSPWPDRRILATVMLVFLSGCVKYAERTVCLAAARPDRLMDDFLGGFEDRISSIKEMQTIAREGGGLGSSRYLRSRAFAKISLNPAMDVMSTDILPNYDWSVSRDIFADLHSKISRLDHPRKEDYFRQTYRFVEQKLFICYQRLYTKALFRLSPLGAFLHLVTFLSTSTATVLFYAAVSGGTYYTTSSVDVLVTYVLLAGAVTLEASSFILSMFTRQDLWRHPVLCSCVQNRRIIKFVFFLTCGNCAAMLRRWWPPRHWSQKLPQYSIIGRCAQQQVSGCRSLMPRWMAERLAPSGTKPVPVTDGLKFFIMEKLLDSDAMLTDNSDFTGSRGELALNKRTVSLQEVPAVLRESLKDVDFPTSVLLWHIATEVCFFRAGRSGGDGSAPPHVNNHHADEEEKKIISRQLSNYIMYLVFKCGVLRTSGSQFLLLKAHDEALRLIKQHGGGDPADAPREGKAGRHQREHKAMERLLRSGLLERGSQELAAAAAPLNPGAAIEVLSDAVLPRAFKVAAALDSVRDLQGGQAAASQWDLIAAVWLEMLYYVSTRCGAAFHRQHLSTGGELVTHILVLMYIVGPLGYHPDMLKRNSDRGSY</sequence>
<dbReference type="AlphaFoldDB" id="A0ABC9D8Z7"/>
<evidence type="ECO:0000313" key="4">
    <source>
        <dbReference type="EMBL" id="CAL5034076.1"/>
    </source>
</evidence>
<organism evidence="4 5">
    <name type="scientific">Urochloa decumbens</name>
    <dbReference type="NCBI Taxonomy" id="240449"/>
    <lineage>
        <taxon>Eukaryota</taxon>
        <taxon>Viridiplantae</taxon>
        <taxon>Streptophyta</taxon>
        <taxon>Embryophyta</taxon>
        <taxon>Tracheophyta</taxon>
        <taxon>Spermatophyta</taxon>
        <taxon>Magnoliopsida</taxon>
        <taxon>Liliopsida</taxon>
        <taxon>Poales</taxon>
        <taxon>Poaceae</taxon>
        <taxon>PACMAD clade</taxon>
        <taxon>Panicoideae</taxon>
        <taxon>Panicodae</taxon>
        <taxon>Paniceae</taxon>
        <taxon>Melinidinae</taxon>
        <taxon>Urochloa</taxon>
    </lineage>
</organism>
<dbReference type="EMBL" id="OZ075141">
    <property type="protein sequence ID" value="CAL5034076.1"/>
    <property type="molecule type" value="Genomic_DNA"/>
</dbReference>
<dbReference type="Pfam" id="PF13968">
    <property type="entry name" value="DUF4220"/>
    <property type="match status" value="1"/>
</dbReference>
<accession>A0ABC9D8Z7</accession>
<feature type="domain" description="DUF4220" evidence="3">
    <location>
        <begin position="59"/>
        <end position="404"/>
    </location>
</feature>
<dbReference type="Proteomes" id="UP001497457">
    <property type="component" value="Chromosome 31b"/>
</dbReference>
<gene>
    <name evidence="4" type="ORF">URODEC1_LOCUS82935</name>
</gene>
<keyword evidence="2" id="KW-1133">Transmembrane helix</keyword>
<keyword evidence="5" id="KW-1185">Reference proteome</keyword>
<feature type="transmembrane region" description="Helical" evidence="2">
    <location>
        <begin position="327"/>
        <end position="349"/>
    </location>
</feature>